<comment type="caution">
    <text evidence="2">The sequence shown here is derived from an EMBL/GenBank/DDBJ whole genome shotgun (WGS) entry which is preliminary data.</text>
</comment>
<reference evidence="2" key="1">
    <citation type="journal article" date="2020" name="mSystems">
        <title>Genome- and Community-Level Interaction Insights into Carbon Utilization and Element Cycling Functions of Hydrothermarchaeota in Hydrothermal Sediment.</title>
        <authorList>
            <person name="Zhou Z."/>
            <person name="Liu Y."/>
            <person name="Xu W."/>
            <person name="Pan J."/>
            <person name="Luo Z.H."/>
            <person name="Li M."/>
        </authorList>
    </citation>
    <scope>NUCLEOTIDE SEQUENCE [LARGE SCALE GENOMIC DNA]</scope>
    <source>
        <strain evidence="2">SpSt-906</strain>
    </source>
</reference>
<dbReference type="Gene3D" id="3.20.20.70">
    <property type="entry name" value="Aldolase class I"/>
    <property type="match status" value="1"/>
</dbReference>
<keyword evidence="1" id="KW-0704">Schiff base</keyword>
<dbReference type="EMBL" id="DTMQ01000044">
    <property type="protein sequence ID" value="HGE99888.1"/>
    <property type="molecule type" value="Genomic_DNA"/>
</dbReference>
<protein>
    <submittedName>
        <fullName evidence="2">Transaldolase</fullName>
    </submittedName>
</protein>
<evidence type="ECO:0000256" key="1">
    <source>
        <dbReference type="ARBA" id="ARBA00023270"/>
    </source>
</evidence>
<organism evidence="2">
    <name type="scientific">candidate division WOR-3 bacterium</name>
    <dbReference type="NCBI Taxonomy" id="2052148"/>
    <lineage>
        <taxon>Bacteria</taxon>
        <taxon>Bacteria division WOR-3</taxon>
    </lineage>
</organism>
<dbReference type="GO" id="GO:0005975">
    <property type="term" value="P:carbohydrate metabolic process"/>
    <property type="evidence" value="ECO:0007669"/>
    <property type="project" value="InterPro"/>
</dbReference>
<dbReference type="SUPFAM" id="SSF51569">
    <property type="entry name" value="Aldolase"/>
    <property type="match status" value="1"/>
</dbReference>
<dbReference type="Pfam" id="PF00923">
    <property type="entry name" value="TAL_FSA"/>
    <property type="match status" value="1"/>
</dbReference>
<dbReference type="PANTHER" id="PTHR10683:SF36">
    <property type="entry name" value="TRANSALDOLASE"/>
    <property type="match status" value="1"/>
</dbReference>
<sequence>MALFIDSAKKEEIEEVAKLGLIKGITTNPKLLATTKRPALDVIKELAVLSPGYLFYQLTEETLTEMEKEAYEFWGLAPEKIALKIPARTSNFTLLRKLGEKIPCAVTAIFSVEQAYLACELGARFLIPYVNRATRLQGDGIKLVRRMRKVIEALKSKAEILAASIKTTQEAVEAILAGAHHLSLPYELIIALGNHPLSEEAIKEFSQFIK</sequence>
<accession>A0A7C3US34</accession>
<proteinExistence type="predicted"/>
<gene>
    <name evidence="2" type="ORF">ENX07_07480</name>
</gene>
<dbReference type="PANTHER" id="PTHR10683">
    <property type="entry name" value="TRANSALDOLASE"/>
    <property type="match status" value="1"/>
</dbReference>
<dbReference type="InterPro" id="IPR013785">
    <property type="entry name" value="Aldolase_TIM"/>
</dbReference>
<dbReference type="InterPro" id="IPR001585">
    <property type="entry name" value="TAL/FSA"/>
</dbReference>
<dbReference type="AlphaFoldDB" id="A0A7C3US34"/>
<name>A0A7C3US34_UNCW3</name>
<evidence type="ECO:0000313" key="2">
    <source>
        <dbReference type="EMBL" id="HGE99888.1"/>
    </source>
</evidence>